<feature type="chain" id="PRO_5040407273" evidence="1">
    <location>
        <begin position="18"/>
        <end position="279"/>
    </location>
</feature>
<feature type="signal peptide" evidence="1">
    <location>
        <begin position="1"/>
        <end position="17"/>
    </location>
</feature>
<keyword evidence="1" id="KW-0732">Signal</keyword>
<evidence type="ECO:0000313" key="3">
    <source>
        <dbReference type="Proteomes" id="UP001153069"/>
    </source>
</evidence>
<gene>
    <name evidence="2" type="ORF">SEMRO_992_G228870.1</name>
</gene>
<dbReference type="Proteomes" id="UP001153069">
    <property type="component" value="Unassembled WGS sequence"/>
</dbReference>
<organism evidence="2 3">
    <name type="scientific">Seminavis robusta</name>
    <dbReference type="NCBI Taxonomy" id="568900"/>
    <lineage>
        <taxon>Eukaryota</taxon>
        <taxon>Sar</taxon>
        <taxon>Stramenopiles</taxon>
        <taxon>Ochrophyta</taxon>
        <taxon>Bacillariophyta</taxon>
        <taxon>Bacillariophyceae</taxon>
        <taxon>Bacillariophycidae</taxon>
        <taxon>Naviculales</taxon>
        <taxon>Naviculaceae</taxon>
        <taxon>Seminavis</taxon>
    </lineage>
</organism>
<name>A0A9N8EHA1_9STRA</name>
<evidence type="ECO:0000313" key="2">
    <source>
        <dbReference type="EMBL" id="CAB9519149.1"/>
    </source>
</evidence>
<evidence type="ECO:0000256" key="1">
    <source>
        <dbReference type="SAM" id="SignalP"/>
    </source>
</evidence>
<dbReference type="AlphaFoldDB" id="A0A9N8EHA1"/>
<comment type="caution">
    <text evidence="2">The sequence shown here is derived from an EMBL/GenBank/DDBJ whole genome shotgun (WGS) entry which is preliminary data.</text>
</comment>
<reference evidence="2" key="1">
    <citation type="submission" date="2020-06" db="EMBL/GenBank/DDBJ databases">
        <authorList>
            <consortium name="Plant Systems Biology data submission"/>
        </authorList>
    </citation>
    <scope>NUCLEOTIDE SEQUENCE</scope>
    <source>
        <strain evidence="2">D6</strain>
    </source>
</reference>
<protein>
    <submittedName>
        <fullName evidence="2">Uncharacterized protein</fullName>
    </submittedName>
</protein>
<sequence length="279" mass="29109">MMMKLLAMASALALAAGNTCYEEAPFDCPEDTYCTSWNDGCNECGCGSPDGAAFCSMMMCPCYNDNSCVPTCNDNDQCVPKATAVAEETPAVDSKEGEAGNTSCYEEAPFDCPEDTYCTSWSDGCNECGCGSPDGAAFCTLMTCPCYDDNSCVPTCNDNDQCVPKATGTAAAAAVETPDVDNDEDEEPLPTHPFDCAAGSTCTEWTDGCNNCRAAGADNALAACTEKYCPCYDDDSCVPVCFDNALCVPATVLLSSNGVASFVVDWLPVLLVPAVALGL</sequence>
<keyword evidence="3" id="KW-1185">Reference proteome</keyword>
<accession>A0A9N8EHA1</accession>
<dbReference type="EMBL" id="CAICTM010000990">
    <property type="protein sequence ID" value="CAB9519149.1"/>
    <property type="molecule type" value="Genomic_DNA"/>
</dbReference>
<proteinExistence type="predicted"/>